<name>A0AAI9C148_STEMA</name>
<dbReference type="Pfam" id="PF09346">
    <property type="entry name" value="SMI1_KNR4"/>
    <property type="match status" value="1"/>
</dbReference>
<evidence type="ECO:0000259" key="1">
    <source>
        <dbReference type="Pfam" id="PF09346"/>
    </source>
</evidence>
<reference evidence="2" key="1">
    <citation type="submission" date="2022-07" db="EMBL/GenBank/DDBJ databases">
        <authorList>
            <consortium name="DAFM: The Division of Animal and Food Microbiology"/>
        </authorList>
    </citation>
    <scope>NUCLEOTIDE SEQUENCE</scope>
    <source>
        <strain evidence="2">19MO01SH01-2</strain>
    </source>
</reference>
<feature type="domain" description="Knr4/Smi1-like" evidence="1">
    <location>
        <begin position="4"/>
        <end position="135"/>
    </location>
</feature>
<dbReference type="Proteomes" id="UP001218208">
    <property type="component" value="Unassembled WGS sequence"/>
</dbReference>
<evidence type="ECO:0000313" key="2">
    <source>
        <dbReference type="EMBL" id="EKT4092211.1"/>
    </source>
</evidence>
<comment type="caution">
    <text evidence="2">The sequence shown here is derived from an EMBL/GenBank/DDBJ whole genome shotgun (WGS) entry which is preliminary data.</text>
</comment>
<evidence type="ECO:0000313" key="3">
    <source>
        <dbReference type="Proteomes" id="UP001218208"/>
    </source>
</evidence>
<dbReference type="Gene3D" id="3.40.1580.10">
    <property type="entry name" value="SMI1/KNR4-like"/>
    <property type="match status" value="1"/>
</dbReference>
<dbReference type="InterPro" id="IPR037883">
    <property type="entry name" value="Knr4/Smi1-like_sf"/>
</dbReference>
<protein>
    <submittedName>
        <fullName evidence="2">SMI1/KNR4 family protein</fullName>
    </submittedName>
</protein>
<gene>
    <name evidence="2" type="ORF">QEG23_001711</name>
</gene>
<sequence length="222" mass="25018">MSMLADLEQASGQTFPPLFRQLVEGNRFSWGEQGPNWYRTVFPQVQPQPPVLLYANDYEPIEPSELRAAWEDLTAEDHYNPLRDDLKLLPFARTGAGDHYCFWTNAPGSSESPVLLVWHDDDRADLLAASFQDFLFRKMAEAVVELEEEDSLLSEGDIGTNLQAWLGTHRGWLRGDQAAALQALYARVEDITAGEISDEDVQPLLQLIAFDGIDSEMPYVQS</sequence>
<accession>A0AAI9C148</accession>
<organism evidence="2 3">
    <name type="scientific">Stenotrophomonas maltophilia</name>
    <name type="common">Pseudomonas maltophilia</name>
    <name type="synonym">Xanthomonas maltophilia</name>
    <dbReference type="NCBI Taxonomy" id="40324"/>
    <lineage>
        <taxon>Bacteria</taxon>
        <taxon>Pseudomonadati</taxon>
        <taxon>Pseudomonadota</taxon>
        <taxon>Gammaproteobacteria</taxon>
        <taxon>Lysobacterales</taxon>
        <taxon>Lysobacteraceae</taxon>
        <taxon>Stenotrophomonas</taxon>
        <taxon>Stenotrophomonas maltophilia group</taxon>
    </lineage>
</organism>
<dbReference type="InterPro" id="IPR018958">
    <property type="entry name" value="Knr4/Smi1-like_dom"/>
</dbReference>
<dbReference type="SUPFAM" id="SSF160631">
    <property type="entry name" value="SMI1/KNR4-like"/>
    <property type="match status" value="1"/>
</dbReference>
<proteinExistence type="predicted"/>
<dbReference type="AlphaFoldDB" id="A0AAI9C148"/>
<dbReference type="EMBL" id="ABLOJW010000007">
    <property type="protein sequence ID" value="EKT4092211.1"/>
    <property type="molecule type" value="Genomic_DNA"/>
</dbReference>